<dbReference type="InterPro" id="IPR029063">
    <property type="entry name" value="SAM-dependent_MTases_sf"/>
</dbReference>
<comment type="caution">
    <text evidence="8">The sequence shown here is derived from an EMBL/GenBank/DDBJ whole genome shotgun (WGS) entry which is preliminary data.</text>
</comment>
<comment type="similarity">
    <text evidence="6">Belongs to the methyltransferase superfamily. tRNA (adenine-N(6)-)-methyltransferase family.</text>
</comment>
<evidence type="ECO:0000313" key="9">
    <source>
        <dbReference type="Proteomes" id="UP000823637"/>
    </source>
</evidence>
<reference evidence="8" key="1">
    <citation type="submission" date="2020-10" db="EMBL/GenBank/DDBJ databases">
        <authorList>
            <person name="Gilroy R."/>
        </authorList>
    </citation>
    <scope>NUCLEOTIDE SEQUENCE</scope>
    <source>
        <strain evidence="8">D3-1215</strain>
    </source>
</reference>
<dbReference type="PANTHER" id="PTHR47739">
    <property type="entry name" value="TRNA1(VAL) (ADENINE(37)-N6)-METHYLTRANSFERASE"/>
    <property type="match status" value="1"/>
</dbReference>
<keyword evidence="3 6" id="KW-0808">Transferase</keyword>
<keyword evidence="1 6" id="KW-0963">Cytoplasm</keyword>
<dbReference type="CDD" id="cd02440">
    <property type="entry name" value="AdoMet_MTases"/>
    <property type="match status" value="1"/>
</dbReference>
<dbReference type="Proteomes" id="UP000823637">
    <property type="component" value="Unassembled WGS sequence"/>
</dbReference>
<dbReference type="HAMAP" id="MF_01872">
    <property type="entry name" value="tRNA_methyltr_YfiC"/>
    <property type="match status" value="1"/>
</dbReference>
<evidence type="ECO:0000256" key="5">
    <source>
        <dbReference type="ARBA" id="ARBA00022694"/>
    </source>
</evidence>
<dbReference type="SUPFAM" id="SSF53335">
    <property type="entry name" value="S-adenosyl-L-methionine-dependent methyltransferases"/>
    <property type="match status" value="1"/>
</dbReference>
<dbReference type="PANTHER" id="PTHR47739:SF1">
    <property type="entry name" value="TRNA1(VAL) (ADENINE(37)-N6)-METHYLTRANSFERASE"/>
    <property type="match status" value="1"/>
</dbReference>
<evidence type="ECO:0000256" key="4">
    <source>
        <dbReference type="ARBA" id="ARBA00022691"/>
    </source>
</evidence>
<dbReference type="EMBL" id="JADIMR010000021">
    <property type="protein sequence ID" value="MBO8446420.1"/>
    <property type="molecule type" value="Genomic_DNA"/>
</dbReference>
<dbReference type="InterPro" id="IPR002052">
    <property type="entry name" value="DNA_methylase_N6_adenine_CS"/>
</dbReference>
<dbReference type="GO" id="GO:0003676">
    <property type="term" value="F:nucleic acid binding"/>
    <property type="evidence" value="ECO:0007669"/>
    <property type="project" value="InterPro"/>
</dbReference>
<evidence type="ECO:0000256" key="1">
    <source>
        <dbReference type="ARBA" id="ARBA00022490"/>
    </source>
</evidence>
<dbReference type="InterPro" id="IPR022882">
    <property type="entry name" value="tRNA_adenine-N6_MeTrfase"/>
</dbReference>
<evidence type="ECO:0000313" key="8">
    <source>
        <dbReference type="EMBL" id="MBO8446420.1"/>
    </source>
</evidence>
<evidence type="ECO:0000256" key="2">
    <source>
        <dbReference type="ARBA" id="ARBA00022603"/>
    </source>
</evidence>
<protein>
    <recommendedName>
        <fullName evidence="6">tRNA1(Val) (adenine(37)-N6)-methyltransferase</fullName>
        <ecNumber evidence="6">2.1.1.223</ecNumber>
    </recommendedName>
    <alternativeName>
        <fullName evidence="6">tRNA m6A37 methyltransferase</fullName>
    </alternativeName>
</protein>
<reference evidence="8" key="2">
    <citation type="journal article" date="2021" name="PeerJ">
        <title>Extensive microbial diversity within the chicken gut microbiome revealed by metagenomics and culture.</title>
        <authorList>
            <person name="Gilroy R."/>
            <person name="Ravi A."/>
            <person name="Getino M."/>
            <person name="Pursley I."/>
            <person name="Horton D.L."/>
            <person name="Alikhan N.F."/>
            <person name="Baker D."/>
            <person name="Gharbi K."/>
            <person name="Hall N."/>
            <person name="Watson M."/>
            <person name="Adriaenssens E.M."/>
            <person name="Foster-Nyarko E."/>
            <person name="Jarju S."/>
            <person name="Secka A."/>
            <person name="Antonio M."/>
            <person name="Oren A."/>
            <person name="Chaudhuri R.R."/>
            <person name="La Ragione R."/>
            <person name="Hildebrand F."/>
            <person name="Pallen M.J."/>
        </authorList>
    </citation>
    <scope>NUCLEOTIDE SEQUENCE</scope>
    <source>
        <strain evidence="8">D3-1215</strain>
    </source>
</reference>
<dbReference type="AlphaFoldDB" id="A0A9D9EHE0"/>
<evidence type="ECO:0000256" key="6">
    <source>
        <dbReference type="HAMAP-Rule" id="MF_01872"/>
    </source>
</evidence>
<keyword evidence="2 6" id="KW-0489">Methyltransferase</keyword>
<sequence length="237" mass="25884">MPSPFFKFKQFTIRQERSAMKVGVDSVLLGAWCKPSDVRRVLDVGCGTGLLALMVAQKAPDAGIVALEIDAAAAEEARLNAASSPWNVDVVCGDFKEYVAYAADKFDLIISNPPYFANSLKNPDAARCAARHDSCLSYEDLIRGVSTLLSDDGEFYCIIPSDSLPHFKALAYNAGLFPFQMVHVSTVAGKAPKRCLLAFSRAKTAPCESSLAIMSSDHSYTPEYRRLTKEYYLGDSD</sequence>
<evidence type="ECO:0000259" key="7">
    <source>
        <dbReference type="Pfam" id="PF05175"/>
    </source>
</evidence>
<proteinExistence type="inferred from homology"/>
<accession>A0A9D9EHE0</accession>
<feature type="domain" description="Methyltransferase small" evidence="7">
    <location>
        <begin position="34"/>
        <end position="124"/>
    </location>
</feature>
<keyword evidence="5 6" id="KW-0819">tRNA processing</keyword>
<dbReference type="EC" id="2.1.1.223" evidence="6"/>
<comment type="subcellular location">
    <subcellularLocation>
        <location evidence="6">Cytoplasm</location>
    </subcellularLocation>
</comment>
<dbReference type="GO" id="GO:0005737">
    <property type="term" value="C:cytoplasm"/>
    <property type="evidence" value="ECO:0007669"/>
    <property type="project" value="UniProtKB-SubCell"/>
</dbReference>
<dbReference type="PROSITE" id="PS00092">
    <property type="entry name" value="N6_MTASE"/>
    <property type="match status" value="1"/>
</dbReference>
<dbReference type="GO" id="GO:0032259">
    <property type="term" value="P:methylation"/>
    <property type="evidence" value="ECO:0007669"/>
    <property type="project" value="UniProtKB-KW"/>
</dbReference>
<comment type="catalytic activity">
    <reaction evidence="6">
        <text>adenosine(37) in tRNA1(Val) + S-adenosyl-L-methionine = N(6)-methyladenosine(37) in tRNA1(Val) + S-adenosyl-L-homocysteine + H(+)</text>
        <dbReference type="Rhea" id="RHEA:43160"/>
        <dbReference type="Rhea" id="RHEA-COMP:10369"/>
        <dbReference type="Rhea" id="RHEA-COMP:10370"/>
        <dbReference type="ChEBI" id="CHEBI:15378"/>
        <dbReference type="ChEBI" id="CHEBI:57856"/>
        <dbReference type="ChEBI" id="CHEBI:59789"/>
        <dbReference type="ChEBI" id="CHEBI:74411"/>
        <dbReference type="ChEBI" id="CHEBI:74449"/>
        <dbReference type="EC" id="2.1.1.223"/>
    </reaction>
</comment>
<dbReference type="Gene3D" id="3.40.50.150">
    <property type="entry name" value="Vaccinia Virus protein VP39"/>
    <property type="match status" value="1"/>
</dbReference>
<evidence type="ECO:0000256" key="3">
    <source>
        <dbReference type="ARBA" id="ARBA00022679"/>
    </source>
</evidence>
<dbReference type="Pfam" id="PF05175">
    <property type="entry name" value="MTS"/>
    <property type="match status" value="1"/>
</dbReference>
<dbReference type="GO" id="GO:0008033">
    <property type="term" value="P:tRNA processing"/>
    <property type="evidence" value="ECO:0007669"/>
    <property type="project" value="UniProtKB-UniRule"/>
</dbReference>
<dbReference type="InterPro" id="IPR007848">
    <property type="entry name" value="Small_mtfrase_dom"/>
</dbReference>
<keyword evidence="4 6" id="KW-0949">S-adenosyl-L-methionine</keyword>
<gene>
    <name evidence="8" type="ORF">IAC32_01545</name>
</gene>
<comment type="function">
    <text evidence="6">Specifically methylates the adenine in position 37 of tRNA(1)(Val) (anticodon cmo5UAC).</text>
</comment>
<name>A0A9D9EHE0_9BACT</name>
<dbReference type="GO" id="GO:0016430">
    <property type="term" value="F:tRNA (adenine-N6)-methyltransferase activity"/>
    <property type="evidence" value="ECO:0007669"/>
    <property type="project" value="UniProtKB-UniRule"/>
</dbReference>
<dbReference type="InterPro" id="IPR050210">
    <property type="entry name" value="tRNA_Adenine-N(6)_MTase"/>
</dbReference>
<organism evidence="8 9">
    <name type="scientific">Candidatus Enterocola intestinipullorum</name>
    <dbReference type="NCBI Taxonomy" id="2840783"/>
    <lineage>
        <taxon>Bacteria</taxon>
        <taxon>Pseudomonadati</taxon>
        <taxon>Bacteroidota</taxon>
        <taxon>Bacteroidia</taxon>
        <taxon>Bacteroidales</taxon>
        <taxon>Candidatus Enterocola</taxon>
    </lineage>
</organism>